<dbReference type="Gene3D" id="3.30.565.10">
    <property type="entry name" value="Histidine kinase-like ATPase, C-terminal domain"/>
    <property type="match status" value="1"/>
</dbReference>
<reference evidence="6 7" key="1">
    <citation type="submission" date="2011-10" db="EMBL/GenBank/DDBJ databases">
        <title>The Improved High-Quality Draft genome of Leptonema illini DSM 21528.</title>
        <authorList>
            <consortium name="US DOE Joint Genome Institute (JGI-PGF)"/>
            <person name="Lucas S."/>
            <person name="Copeland A."/>
            <person name="Lapidus A."/>
            <person name="Glavina del Rio T."/>
            <person name="Dalin E."/>
            <person name="Tice H."/>
            <person name="Bruce D."/>
            <person name="Goodwin L."/>
            <person name="Pitluck S."/>
            <person name="Peters L."/>
            <person name="Mikhailova N."/>
            <person name="Held B."/>
            <person name="Kyrpides N."/>
            <person name="Mavromatis K."/>
            <person name="Ivanova N."/>
            <person name="Markowitz V."/>
            <person name="Cheng J.-F."/>
            <person name="Hugenholtz P."/>
            <person name="Woyke T."/>
            <person name="Wu D."/>
            <person name="Gronow S."/>
            <person name="Wellnitz S."/>
            <person name="Brambilla E.-M."/>
            <person name="Klenk H.-P."/>
            <person name="Eisen J.A."/>
        </authorList>
    </citation>
    <scope>NUCLEOTIDE SEQUENCE [LARGE SCALE GENOMIC DNA]</scope>
    <source>
        <strain evidence="6 7">DSM 21528</strain>
    </source>
</reference>
<dbReference type="SMART" id="SM00388">
    <property type="entry name" value="HisKA"/>
    <property type="match status" value="1"/>
</dbReference>
<keyword evidence="6" id="KW-0418">Kinase</keyword>
<dbReference type="GO" id="GO:0000155">
    <property type="term" value="F:phosphorelay sensor kinase activity"/>
    <property type="evidence" value="ECO:0007669"/>
    <property type="project" value="InterPro"/>
</dbReference>
<sequence length="472" mass="52840">MHLTSRLDGLDSMEMDVRPIFIAFTCITIWGIFVLLMAFRKLRVFPGALEWMLGYLLYGSGVLLMALRGFIPDAFSIFLANALLLMAPACLTVSMKRFSGKERGKYAILIAGAFSGLIFAVVALAGDLKDRIIAFALLHGMLWIPFLVIVMRTRLDYRASRVLMGIGALLFIVFSWIRIIPSLAGPVTEKDFFTVSGLFGISVVSMLSLPMLLLGGYLLLILERLIEDRQSLVTELEETEKARDRFVSIVSHDIGGPLAAVQMGLHVVNEELEIGHKRMSDAELRDVLSMLKSSIERVLSLQQGLIELYRMQRKQTRYSIESADVASLLSPVVEFFRKEMLERSIQFNLDMPAGFSSIHCDVNSMRVVLRSLISNAVRFTQNGGSISVRVYEWENWIVIRIFNSGSTIRRETIEQIRTGMKVVPMRSATGESGSGMGLLLAYEHIKGNRAVLEIQNVTDGVECMVRLRSRPA</sequence>
<comment type="catalytic activity">
    <reaction evidence="1">
        <text>ATP + protein L-histidine = ADP + protein N-phospho-L-histidine.</text>
        <dbReference type="EC" id="2.7.13.3"/>
    </reaction>
</comment>
<dbReference type="InterPro" id="IPR036097">
    <property type="entry name" value="HisK_dim/P_sf"/>
</dbReference>
<evidence type="ECO:0000256" key="4">
    <source>
        <dbReference type="SAM" id="Phobius"/>
    </source>
</evidence>
<evidence type="ECO:0000313" key="7">
    <source>
        <dbReference type="Proteomes" id="UP000005737"/>
    </source>
</evidence>
<dbReference type="InterPro" id="IPR036890">
    <property type="entry name" value="HATPase_C_sf"/>
</dbReference>
<dbReference type="EMBL" id="JH597773">
    <property type="protein sequence ID" value="EHQ07362.1"/>
    <property type="molecule type" value="Genomic_DNA"/>
</dbReference>
<feature type="transmembrane region" description="Helical" evidence="4">
    <location>
        <begin position="192"/>
        <end position="222"/>
    </location>
</feature>
<feature type="transmembrane region" description="Helical" evidence="4">
    <location>
        <begin position="77"/>
        <end position="94"/>
    </location>
</feature>
<dbReference type="PANTHER" id="PTHR43547:SF2">
    <property type="entry name" value="HYBRID SIGNAL TRANSDUCTION HISTIDINE KINASE C"/>
    <property type="match status" value="1"/>
</dbReference>
<dbReference type="Gene3D" id="1.10.287.130">
    <property type="match status" value="1"/>
</dbReference>
<dbReference type="PROSITE" id="PS50109">
    <property type="entry name" value="HIS_KIN"/>
    <property type="match status" value="1"/>
</dbReference>
<evidence type="ECO:0000256" key="1">
    <source>
        <dbReference type="ARBA" id="ARBA00000085"/>
    </source>
</evidence>
<dbReference type="Proteomes" id="UP000005737">
    <property type="component" value="Unassembled WGS sequence"/>
</dbReference>
<keyword evidence="6" id="KW-0808">Transferase</keyword>
<dbReference type="CDD" id="cd00082">
    <property type="entry name" value="HisKA"/>
    <property type="match status" value="1"/>
</dbReference>
<dbReference type="SMART" id="SM00387">
    <property type="entry name" value="HATPase_c"/>
    <property type="match status" value="1"/>
</dbReference>
<dbReference type="STRING" id="183.GCA_002009735_02000"/>
<keyword evidence="7" id="KW-1185">Reference proteome</keyword>
<dbReference type="Pfam" id="PF02518">
    <property type="entry name" value="HATPase_c"/>
    <property type="match status" value="1"/>
</dbReference>
<name>H2CBI7_9LEPT</name>
<protein>
    <recommendedName>
        <fullName evidence="2">histidine kinase</fullName>
        <ecNumber evidence="2">2.7.13.3</ecNumber>
    </recommendedName>
</protein>
<dbReference type="HOGENOM" id="CLU_578462_0_0_12"/>
<feature type="transmembrane region" description="Helical" evidence="4">
    <location>
        <begin position="20"/>
        <end position="39"/>
    </location>
</feature>
<feature type="transmembrane region" description="Helical" evidence="4">
    <location>
        <begin position="106"/>
        <end position="126"/>
    </location>
</feature>
<dbReference type="SUPFAM" id="SSF47384">
    <property type="entry name" value="Homodimeric domain of signal transducing histidine kinase"/>
    <property type="match status" value="1"/>
</dbReference>
<gene>
    <name evidence="6" type="ORF">Lepil_2690</name>
</gene>
<accession>H2CBI7</accession>
<dbReference type="InterPro" id="IPR003661">
    <property type="entry name" value="HisK_dim/P_dom"/>
</dbReference>
<organism evidence="6 7">
    <name type="scientific">Leptonema illini DSM 21528</name>
    <dbReference type="NCBI Taxonomy" id="929563"/>
    <lineage>
        <taxon>Bacteria</taxon>
        <taxon>Pseudomonadati</taxon>
        <taxon>Spirochaetota</taxon>
        <taxon>Spirochaetia</taxon>
        <taxon>Leptospirales</taxon>
        <taxon>Leptospiraceae</taxon>
        <taxon>Leptonema</taxon>
    </lineage>
</organism>
<dbReference type="EC" id="2.7.13.3" evidence="2"/>
<evidence type="ECO:0000259" key="5">
    <source>
        <dbReference type="PROSITE" id="PS50109"/>
    </source>
</evidence>
<evidence type="ECO:0000313" key="6">
    <source>
        <dbReference type="EMBL" id="EHQ07362.1"/>
    </source>
</evidence>
<dbReference type="SUPFAM" id="SSF55874">
    <property type="entry name" value="ATPase domain of HSP90 chaperone/DNA topoisomerase II/histidine kinase"/>
    <property type="match status" value="1"/>
</dbReference>
<keyword evidence="3" id="KW-0597">Phosphoprotein</keyword>
<dbReference type="AlphaFoldDB" id="H2CBI7"/>
<evidence type="ECO:0000256" key="3">
    <source>
        <dbReference type="ARBA" id="ARBA00022553"/>
    </source>
</evidence>
<evidence type="ECO:0000256" key="2">
    <source>
        <dbReference type="ARBA" id="ARBA00012438"/>
    </source>
</evidence>
<dbReference type="PANTHER" id="PTHR43547">
    <property type="entry name" value="TWO-COMPONENT HISTIDINE KINASE"/>
    <property type="match status" value="1"/>
</dbReference>
<proteinExistence type="predicted"/>
<feature type="domain" description="Histidine kinase" evidence="5">
    <location>
        <begin position="249"/>
        <end position="471"/>
    </location>
</feature>
<feature type="transmembrane region" description="Helical" evidence="4">
    <location>
        <begin position="162"/>
        <end position="180"/>
    </location>
</feature>
<keyword evidence="4" id="KW-1133">Transmembrane helix</keyword>
<dbReference type="InterPro" id="IPR003594">
    <property type="entry name" value="HATPase_dom"/>
</dbReference>
<dbReference type="InterPro" id="IPR005467">
    <property type="entry name" value="His_kinase_dom"/>
</dbReference>
<feature type="transmembrane region" description="Helical" evidence="4">
    <location>
        <begin position="51"/>
        <end position="71"/>
    </location>
</feature>
<feature type="transmembrane region" description="Helical" evidence="4">
    <location>
        <begin position="132"/>
        <end position="150"/>
    </location>
</feature>
<keyword evidence="4" id="KW-0472">Membrane</keyword>
<keyword evidence="4" id="KW-0812">Transmembrane</keyword>